<dbReference type="PANTHER" id="PTHR43083:SF6">
    <property type="entry name" value="MANNAN POLYMERASE COMPLEXES SUBUNIT MNN9"/>
    <property type="match status" value="1"/>
</dbReference>
<feature type="compositionally biased region" description="Low complexity" evidence="2">
    <location>
        <begin position="289"/>
        <end position="303"/>
    </location>
</feature>
<comment type="caution">
    <text evidence="3">The sequence shown here is derived from an EMBL/GenBank/DDBJ whole genome shotgun (WGS) entry which is preliminary data.</text>
</comment>
<dbReference type="Proteomes" id="UP000193560">
    <property type="component" value="Unassembled WGS sequence"/>
</dbReference>
<dbReference type="PANTHER" id="PTHR43083">
    <property type="entry name" value="MANNAN POLYMERASE II"/>
    <property type="match status" value="1"/>
</dbReference>
<dbReference type="InterPro" id="IPR052086">
    <property type="entry name" value="Mannan_Polymerase_Subunit"/>
</dbReference>
<protein>
    <submittedName>
        <fullName evidence="3">Anp1-domain-containing protein</fullName>
    </submittedName>
</protein>
<feature type="region of interest" description="Disordered" evidence="2">
    <location>
        <begin position="280"/>
        <end position="324"/>
    </location>
</feature>
<evidence type="ECO:0000256" key="1">
    <source>
        <dbReference type="ARBA" id="ARBA00037964"/>
    </source>
</evidence>
<gene>
    <name evidence="3" type="ORF">BCR42DRAFT_328990</name>
</gene>
<sequence>MVVLPPWAIGPSLKTFFKQLAQQTHHHGHHTRLALLILNPASPTTLYTVRHYLLTSQLVDLPVDLYTKTYDTLAPWVAQDDHHDASHAIYELAPLRKSAMARAKNFLLQSALDPQDDYVLWLDPLLAEFPATLIQDFIKVDGVDILVPNTMIRKDGTEWGYDRANWQETTMSTSLQDTVPEDFVFMEGWWEYDTHRFLMVDMLSNEDGVDGRTREFTKVPLDGVGSTCLFIKAELHRNGLNFPAYPYQHQLDSEALAKAAKLEGYSIMGLPNYKIYHANVDQEGDNDGGENNSNSGSGSSISNIDDDDEEEEDDDDDDDDGDTV</sequence>
<evidence type="ECO:0000313" key="4">
    <source>
        <dbReference type="Proteomes" id="UP000193560"/>
    </source>
</evidence>
<accession>A0A1X2IEQ3</accession>
<reference evidence="3 4" key="1">
    <citation type="submission" date="2016-07" db="EMBL/GenBank/DDBJ databases">
        <title>Pervasive Adenine N6-methylation of Active Genes in Fungi.</title>
        <authorList>
            <consortium name="DOE Joint Genome Institute"/>
            <person name="Mondo S.J."/>
            <person name="Dannebaum R.O."/>
            <person name="Kuo R.C."/>
            <person name="Labutti K."/>
            <person name="Haridas S."/>
            <person name="Kuo A."/>
            <person name="Salamov A."/>
            <person name="Ahrendt S.R."/>
            <person name="Lipzen A."/>
            <person name="Sullivan W."/>
            <person name="Andreopoulos W.B."/>
            <person name="Clum A."/>
            <person name="Lindquist E."/>
            <person name="Daum C."/>
            <person name="Ramamoorthy G.K."/>
            <person name="Gryganskyi A."/>
            <person name="Culley D."/>
            <person name="Magnuson J.K."/>
            <person name="James T.Y."/>
            <person name="O'Malley M.A."/>
            <person name="Stajich J.E."/>
            <person name="Spatafora J.W."/>
            <person name="Visel A."/>
            <person name="Grigoriev I.V."/>
        </authorList>
    </citation>
    <scope>NUCLEOTIDE SEQUENCE [LARGE SCALE GENOMIC DNA]</scope>
    <source>
        <strain evidence="3 4">NRRL 1336</strain>
    </source>
</reference>
<feature type="compositionally biased region" description="Acidic residues" evidence="2">
    <location>
        <begin position="304"/>
        <end position="324"/>
    </location>
</feature>
<name>A0A1X2IEQ3_9FUNG</name>
<keyword evidence="4" id="KW-1185">Reference proteome</keyword>
<dbReference type="AlphaFoldDB" id="A0A1X2IEQ3"/>
<comment type="similarity">
    <text evidence="1">Belongs to the ANP1/MMN9/VAN1 family.</text>
</comment>
<proteinExistence type="inferred from homology"/>
<dbReference type="Gene3D" id="3.90.550.10">
    <property type="entry name" value="Spore Coat Polysaccharide Biosynthesis Protein SpsA, Chain A"/>
    <property type="match status" value="1"/>
</dbReference>
<organism evidence="3 4">
    <name type="scientific">Absidia repens</name>
    <dbReference type="NCBI Taxonomy" id="90262"/>
    <lineage>
        <taxon>Eukaryota</taxon>
        <taxon>Fungi</taxon>
        <taxon>Fungi incertae sedis</taxon>
        <taxon>Mucoromycota</taxon>
        <taxon>Mucoromycotina</taxon>
        <taxon>Mucoromycetes</taxon>
        <taxon>Mucorales</taxon>
        <taxon>Cunninghamellaceae</taxon>
        <taxon>Absidia</taxon>
    </lineage>
</organism>
<dbReference type="OrthoDB" id="204164at2759"/>
<evidence type="ECO:0000313" key="3">
    <source>
        <dbReference type="EMBL" id="ORZ15048.1"/>
    </source>
</evidence>
<dbReference type="InterPro" id="IPR029044">
    <property type="entry name" value="Nucleotide-diphossugar_trans"/>
</dbReference>
<evidence type="ECO:0000256" key="2">
    <source>
        <dbReference type="SAM" id="MobiDB-lite"/>
    </source>
</evidence>
<dbReference type="EMBL" id="MCGE01000013">
    <property type="protein sequence ID" value="ORZ15048.1"/>
    <property type="molecule type" value="Genomic_DNA"/>
</dbReference>
<dbReference type="Pfam" id="PF03452">
    <property type="entry name" value="Anp1"/>
    <property type="match status" value="1"/>
</dbReference>